<evidence type="ECO:0000256" key="8">
    <source>
        <dbReference type="ARBA" id="ARBA00023002"/>
    </source>
</evidence>
<keyword evidence="11 12" id="KW-0472">Membrane</keyword>
<keyword evidence="7 12" id="KW-1133">Transmembrane helix</keyword>
<keyword evidence="6" id="KW-0479">Metal-binding</keyword>
<evidence type="ECO:0000256" key="4">
    <source>
        <dbReference type="ARBA" id="ARBA00022519"/>
    </source>
</evidence>
<name>A0ABW4KRA7_9BURK</name>
<dbReference type="Pfam" id="PF00487">
    <property type="entry name" value="FA_desaturase"/>
    <property type="match status" value="1"/>
</dbReference>
<evidence type="ECO:0000256" key="1">
    <source>
        <dbReference type="ARBA" id="ARBA00004429"/>
    </source>
</evidence>
<comment type="caution">
    <text evidence="14">The sequence shown here is derived from an EMBL/GenBank/DDBJ whole genome shotgun (WGS) entry which is preliminary data.</text>
</comment>
<gene>
    <name evidence="14" type="ORF">ACFSF0_04115</name>
</gene>
<dbReference type="EC" id="1.14.19.-" evidence="14"/>
<feature type="domain" description="Fatty acid desaturase" evidence="13">
    <location>
        <begin position="116"/>
        <end position="313"/>
    </location>
</feature>
<evidence type="ECO:0000256" key="6">
    <source>
        <dbReference type="ARBA" id="ARBA00022723"/>
    </source>
</evidence>
<reference evidence="15" key="1">
    <citation type="journal article" date="2019" name="Int. J. Syst. Evol. Microbiol.">
        <title>The Global Catalogue of Microorganisms (GCM) 10K type strain sequencing project: providing services to taxonomists for standard genome sequencing and annotation.</title>
        <authorList>
            <consortium name="The Broad Institute Genomics Platform"/>
            <consortium name="The Broad Institute Genome Sequencing Center for Infectious Disease"/>
            <person name="Wu L."/>
            <person name="Ma J."/>
        </authorList>
    </citation>
    <scope>NUCLEOTIDE SEQUENCE [LARGE SCALE GENOMIC DNA]</scope>
    <source>
        <strain evidence="15">LMG 29247</strain>
    </source>
</reference>
<dbReference type="RefSeq" id="WP_147914651.1">
    <property type="nucleotide sequence ID" value="NZ_JBHUEJ010000010.1"/>
</dbReference>
<evidence type="ECO:0000256" key="12">
    <source>
        <dbReference type="SAM" id="Phobius"/>
    </source>
</evidence>
<keyword evidence="4" id="KW-0997">Cell inner membrane</keyword>
<feature type="transmembrane region" description="Helical" evidence="12">
    <location>
        <begin position="325"/>
        <end position="345"/>
    </location>
</feature>
<organism evidence="14 15">
    <name type="scientific">Ottowia flava</name>
    <dbReference type="NCBI Taxonomy" id="2675430"/>
    <lineage>
        <taxon>Bacteria</taxon>
        <taxon>Pseudomonadati</taxon>
        <taxon>Pseudomonadota</taxon>
        <taxon>Betaproteobacteria</taxon>
        <taxon>Burkholderiales</taxon>
        <taxon>Comamonadaceae</taxon>
        <taxon>Ottowia</taxon>
    </lineage>
</organism>
<evidence type="ECO:0000256" key="7">
    <source>
        <dbReference type="ARBA" id="ARBA00022989"/>
    </source>
</evidence>
<dbReference type="InterPro" id="IPR005804">
    <property type="entry name" value="FA_desaturase_dom"/>
</dbReference>
<feature type="transmembrane region" description="Helical" evidence="12">
    <location>
        <begin position="242"/>
        <end position="262"/>
    </location>
</feature>
<keyword evidence="8 14" id="KW-0560">Oxidoreductase</keyword>
<evidence type="ECO:0000256" key="9">
    <source>
        <dbReference type="ARBA" id="ARBA00023004"/>
    </source>
</evidence>
<feature type="transmembrane region" description="Helical" evidence="12">
    <location>
        <begin position="113"/>
        <end position="136"/>
    </location>
</feature>
<evidence type="ECO:0000256" key="2">
    <source>
        <dbReference type="ARBA" id="ARBA00010823"/>
    </source>
</evidence>
<evidence type="ECO:0000256" key="11">
    <source>
        <dbReference type="ARBA" id="ARBA00023136"/>
    </source>
</evidence>
<evidence type="ECO:0000256" key="10">
    <source>
        <dbReference type="ARBA" id="ARBA00023033"/>
    </source>
</evidence>
<dbReference type="Proteomes" id="UP001597304">
    <property type="component" value="Unassembled WGS sequence"/>
</dbReference>
<keyword evidence="9" id="KW-0408">Iron</keyword>
<keyword evidence="10" id="KW-0503">Monooxygenase</keyword>
<protein>
    <submittedName>
        <fullName evidence="14">Fatty acid desaturase</fullName>
        <ecNumber evidence="14">1.14.19.-</ecNumber>
    </submittedName>
</protein>
<keyword evidence="3" id="KW-1003">Cell membrane</keyword>
<feature type="transmembrane region" description="Helical" evidence="12">
    <location>
        <begin position="84"/>
        <end position="106"/>
    </location>
</feature>
<feature type="transmembrane region" description="Helical" evidence="12">
    <location>
        <begin position="47"/>
        <end position="64"/>
    </location>
</feature>
<proteinExistence type="inferred from homology"/>
<feature type="transmembrane region" description="Helical" evidence="12">
    <location>
        <begin position="20"/>
        <end position="40"/>
    </location>
</feature>
<sequence length="370" mass="40452">MSTADSPTSADRALSGTREWVSAAGYLFVLAPSLLLAASAWSDSSPALAFIGLILVAPLLRAFFGDVGDEAPEWSEAVSNALAQLPILAGLAYLTAVASLATAIAVKGWNGQDLLWLGAGLWTTSSLATCIGHELLHDRNRPFALFVGKLVMGVAGYPLHEQEHIIHHRRVGRVDEAECPAADESLWRFTSRRTAKVIRQVFELRQLRAAKGTTVQTTVLSTLVVTLGTAALFYWAGGWPAAAMYALAALSVAWSMQAITYLQHWGLDRDTSLATPKGGCYGWEDRCRLQGWLTLNITAHTAHHLRSTVPFYRQVPEADSPKQPAGYIILLFAAMVPPLWFWLMAPSLRRWKESRPDQPTAGHALICLRR</sequence>
<dbReference type="PANTHER" id="PTHR38674:SF1">
    <property type="entry name" value="ALKANE 1-MONOOXYGENASE 1"/>
    <property type="match status" value="1"/>
</dbReference>
<evidence type="ECO:0000259" key="13">
    <source>
        <dbReference type="Pfam" id="PF00487"/>
    </source>
</evidence>
<dbReference type="GO" id="GO:0016491">
    <property type="term" value="F:oxidoreductase activity"/>
    <property type="evidence" value="ECO:0007669"/>
    <property type="project" value="UniProtKB-KW"/>
</dbReference>
<dbReference type="InterPro" id="IPR033885">
    <property type="entry name" value="AlkB/XylM"/>
</dbReference>
<evidence type="ECO:0000313" key="15">
    <source>
        <dbReference type="Proteomes" id="UP001597304"/>
    </source>
</evidence>
<feature type="transmembrane region" description="Helical" evidence="12">
    <location>
        <begin position="215"/>
        <end position="236"/>
    </location>
</feature>
<dbReference type="EMBL" id="JBHUEJ010000010">
    <property type="protein sequence ID" value="MFD1709778.1"/>
    <property type="molecule type" value="Genomic_DNA"/>
</dbReference>
<comment type="similarity">
    <text evidence="2">Belongs to the fatty acid desaturase type 1 family. AlkB subfamily.</text>
</comment>
<keyword evidence="5 12" id="KW-0812">Transmembrane</keyword>
<evidence type="ECO:0000256" key="3">
    <source>
        <dbReference type="ARBA" id="ARBA00022475"/>
    </source>
</evidence>
<dbReference type="PANTHER" id="PTHR38674">
    <property type="entry name" value="ALKANE 1-MONOOXYGENASE 1"/>
    <property type="match status" value="1"/>
</dbReference>
<comment type="subcellular location">
    <subcellularLocation>
        <location evidence="1">Cell inner membrane</location>
        <topology evidence="1">Multi-pass membrane protein</topology>
    </subcellularLocation>
</comment>
<evidence type="ECO:0000256" key="5">
    <source>
        <dbReference type="ARBA" id="ARBA00022692"/>
    </source>
</evidence>
<accession>A0ABW4KRA7</accession>
<keyword evidence="15" id="KW-1185">Reference proteome</keyword>
<evidence type="ECO:0000313" key="14">
    <source>
        <dbReference type="EMBL" id="MFD1709778.1"/>
    </source>
</evidence>